<organism evidence="2 3">
    <name type="scientific">Metallosphaera hakonensis JCM 8857 = DSM 7519</name>
    <dbReference type="NCBI Taxonomy" id="1293036"/>
    <lineage>
        <taxon>Archaea</taxon>
        <taxon>Thermoproteota</taxon>
        <taxon>Thermoprotei</taxon>
        <taxon>Sulfolobales</taxon>
        <taxon>Sulfolobaceae</taxon>
        <taxon>Metallosphaera</taxon>
    </lineage>
</organism>
<dbReference type="Proteomes" id="UP000247586">
    <property type="component" value="Chromosome"/>
</dbReference>
<dbReference type="EMBL" id="CP029287">
    <property type="protein sequence ID" value="AWS00103.1"/>
    <property type="molecule type" value="Genomic_DNA"/>
</dbReference>
<feature type="transmembrane region" description="Helical" evidence="1">
    <location>
        <begin position="6"/>
        <end position="27"/>
    </location>
</feature>
<accession>A0A2U9IVW2</accession>
<reference evidence="2 3" key="1">
    <citation type="submission" date="2018-05" db="EMBL/GenBank/DDBJ databases">
        <title>Complete Genome Sequences of Extremely Thermoacidophilic, Metal-Mobilizing Type-Strain Members of the Archaeal Family Sulfolobaceae: Acidianus brierleyi DSM-1651T, Acidianus sulfidivorans DSM-18786T, Metallosphaera hakonensis DSM-7519T, and Metallosphaera prunae DSM-10039T.</title>
        <authorList>
            <person name="Counts J.A."/>
            <person name="Kelly R.M."/>
        </authorList>
    </citation>
    <scope>NUCLEOTIDE SEQUENCE [LARGE SCALE GENOMIC DNA]</scope>
    <source>
        <strain evidence="2 3">HO1-1</strain>
    </source>
</reference>
<dbReference type="GeneID" id="36835853"/>
<keyword evidence="1" id="KW-0812">Transmembrane</keyword>
<evidence type="ECO:0000313" key="2">
    <source>
        <dbReference type="EMBL" id="AWS00103.1"/>
    </source>
</evidence>
<name>A0A2U9IVW2_9CREN</name>
<evidence type="ECO:0008006" key="4">
    <source>
        <dbReference type="Google" id="ProtNLM"/>
    </source>
</evidence>
<sequence>MEFNFVQWALLFSLIILLELSLGFYGLQRLIRRLEPVSRKVEDFFLIYTFKQVVNFVSENDLVQQGLLGSLVAMGDKEFLDYMRSKIGDMKLQIEKIGNGISRFENARRSISRIFSLSPIKSK</sequence>
<dbReference type="STRING" id="1293036.GCA_001315825_01387"/>
<reference evidence="3" key="3">
    <citation type="submission" date="2020-03" db="EMBL/GenBank/DDBJ databases">
        <title>Sequencing and Assembly of Multiple Reported Metal-Biooxidizing Members of the Extremely Thermoacidophilic Archaeal Family Sulfolobaceae.</title>
        <authorList>
            <person name="Counts J.A."/>
            <person name="Kelly R.M."/>
        </authorList>
    </citation>
    <scope>NUCLEOTIDE SEQUENCE [LARGE SCALE GENOMIC DNA]</scope>
    <source>
        <strain evidence="3">HO1-1</strain>
    </source>
</reference>
<evidence type="ECO:0000256" key="1">
    <source>
        <dbReference type="SAM" id="Phobius"/>
    </source>
</evidence>
<keyword evidence="1" id="KW-0472">Membrane</keyword>
<keyword evidence="3" id="KW-1185">Reference proteome</keyword>
<protein>
    <recommendedName>
        <fullName evidence="4">DUF1512 domain-containing protein</fullName>
    </recommendedName>
</protein>
<evidence type="ECO:0000313" key="3">
    <source>
        <dbReference type="Proteomes" id="UP000247586"/>
    </source>
</evidence>
<reference evidence="3" key="2">
    <citation type="submission" date="2020-03" db="EMBL/GenBank/DDBJ databases">
        <title>Complete Genome Sequences of Extremely Thermoacidophilic, Metal-Mobilizing Type-Strain Members of the Archaeal Family Sulfolobaceae: Acidianus brierleyi DSM-1651T, Acidianus sulfidivorans DSM-18786T, Metallosphaera hakonensis DSM-7519T, and Metallosphaera prunae DSM-10039T.</title>
        <authorList>
            <person name="Counts J.A."/>
            <person name="Kelly R.M."/>
        </authorList>
    </citation>
    <scope>NUCLEOTIDE SEQUENCE [LARGE SCALE GENOMIC DNA]</scope>
    <source>
        <strain evidence="3">HO1-1</strain>
    </source>
</reference>
<keyword evidence="1" id="KW-1133">Transmembrane helix</keyword>
<dbReference type="KEGG" id="mhk:DFR87_10885"/>
<dbReference type="AlphaFoldDB" id="A0A2U9IVW2"/>
<gene>
    <name evidence="2" type="ORF">DFR87_10885</name>
</gene>
<proteinExistence type="predicted"/>
<dbReference type="OrthoDB" id="34690at2157"/>
<dbReference type="RefSeq" id="WP_054836578.1">
    <property type="nucleotide sequence ID" value="NZ_BBBA01000006.1"/>
</dbReference>